<evidence type="ECO:0000256" key="7">
    <source>
        <dbReference type="ARBA" id="ARBA00022840"/>
    </source>
</evidence>
<dbReference type="Gene3D" id="3.40.50.300">
    <property type="entry name" value="P-loop containing nucleotide triphosphate hydrolases"/>
    <property type="match status" value="2"/>
</dbReference>
<dbReference type="GO" id="GO:0042626">
    <property type="term" value="F:ATPase-coupled transmembrane transporter activity"/>
    <property type="evidence" value="ECO:0007669"/>
    <property type="project" value="TreeGrafter"/>
</dbReference>
<keyword evidence="7" id="KW-0067">ATP-binding</keyword>
<keyword evidence="5" id="KW-0677">Repeat</keyword>
<feature type="domain" description="ABC transporter" evidence="11">
    <location>
        <begin position="285"/>
        <end position="510"/>
    </location>
</feature>
<dbReference type="InterPro" id="IPR003593">
    <property type="entry name" value="AAA+_ATPase"/>
</dbReference>
<name>F8K866_STRPY</name>
<sequence>MICSFYSFQLPLQDYFYIGGDSMMKFKDVSFTYDSGNKNAGIYNINLNINAGEVVVFCGESGCGKTTISRLINGLIPGYYSGNLTGSVIVNEHEISKNSINELSKYVGSVFQNPRTQFFNVDSTSEIAFACENFGISREEICKRIGKVTKELNIKDLLDKSLFSMSGGEKQKIACASAAAMEPEIYVLDEPSSNLDIQTIKKLKYIIKKWKEKKSTVVIAEHRLQYLIDIADRFIYMKDGKINKEFSCVEFKKLPNSILNNMGLRSIHPIETDNRMKDIDSKEQIEIKDFMFSYGKKPFLEIHDAVLPQKSIVAVLGNNGSGKSTFSKCLCGVEEKAKGTLNIQTESYATRERLKKCFMVMQDVNHQLFTESVKEEILLSIENDENKEEKVDEICKKLNLMDFIDCHPMSLSGGQKQRVAIASAIASDRTILILDEPTSGLDFKNMKEVSNEMMRLKEDGKTIFIITHDPELVECCCDYFMFMENGKLKWHGGKNEKNIKAIKEFFNQTNNCL</sequence>
<dbReference type="EMBL" id="FR691055">
    <property type="protein sequence ID" value="CBX20791.1"/>
    <property type="molecule type" value="Genomic_DNA"/>
</dbReference>
<comment type="similarity">
    <text evidence="2">Belongs to the ABC transporter superfamily.</text>
</comment>
<dbReference type="InterPro" id="IPR050095">
    <property type="entry name" value="ECF_ABC_transporter_ATP-bd"/>
</dbReference>
<evidence type="ECO:0000256" key="8">
    <source>
        <dbReference type="ARBA" id="ARBA00022967"/>
    </source>
</evidence>
<dbReference type="GO" id="GO:0043190">
    <property type="term" value="C:ATP-binding cassette (ABC) transporter complex"/>
    <property type="evidence" value="ECO:0007669"/>
    <property type="project" value="TreeGrafter"/>
</dbReference>
<dbReference type="PROSITE" id="PS50893">
    <property type="entry name" value="ABC_TRANSPORTER_2"/>
    <property type="match status" value="2"/>
</dbReference>
<evidence type="ECO:0000256" key="6">
    <source>
        <dbReference type="ARBA" id="ARBA00022741"/>
    </source>
</evidence>
<dbReference type="Pfam" id="PF00005">
    <property type="entry name" value="ABC_tran"/>
    <property type="match status" value="2"/>
</dbReference>
<comment type="function">
    <text evidence="10">Probably part of an ABC transporter complex. Responsible for energy coupling to the transport system.</text>
</comment>
<keyword evidence="9" id="KW-0472">Membrane</keyword>
<dbReference type="CDD" id="cd03225">
    <property type="entry name" value="ABC_cobalt_CbiO_domain1"/>
    <property type="match status" value="1"/>
</dbReference>
<evidence type="ECO:0000256" key="1">
    <source>
        <dbReference type="ARBA" id="ARBA00004202"/>
    </source>
</evidence>
<evidence type="ECO:0000313" key="12">
    <source>
        <dbReference type="EMBL" id="CBX20791.1"/>
    </source>
</evidence>
<evidence type="ECO:0000256" key="4">
    <source>
        <dbReference type="ARBA" id="ARBA00022475"/>
    </source>
</evidence>
<evidence type="ECO:0000256" key="3">
    <source>
        <dbReference type="ARBA" id="ARBA00022448"/>
    </source>
</evidence>
<evidence type="ECO:0000256" key="2">
    <source>
        <dbReference type="ARBA" id="ARBA00005417"/>
    </source>
</evidence>
<dbReference type="SUPFAM" id="SSF52540">
    <property type="entry name" value="P-loop containing nucleoside triphosphate hydrolases"/>
    <property type="match status" value="2"/>
</dbReference>
<dbReference type="AlphaFoldDB" id="F8K866"/>
<dbReference type="PANTHER" id="PTHR43553">
    <property type="entry name" value="HEAVY METAL TRANSPORTER"/>
    <property type="match status" value="1"/>
</dbReference>
<evidence type="ECO:0000256" key="10">
    <source>
        <dbReference type="ARBA" id="ARBA00025157"/>
    </source>
</evidence>
<keyword evidence="3" id="KW-0813">Transport</keyword>
<dbReference type="GO" id="GO:0005524">
    <property type="term" value="F:ATP binding"/>
    <property type="evidence" value="ECO:0007669"/>
    <property type="project" value="UniProtKB-KW"/>
</dbReference>
<protein>
    <submittedName>
        <fullName evidence="12">Domain I of the ABC component of a cobalt transport family protein</fullName>
    </submittedName>
</protein>
<feature type="domain" description="ABC transporter" evidence="11">
    <location>
        <begin position="24"/>
        <end position="264"/>
    </location>
</feature>
<evidence type="ECO:0000259" key="11">
    <source>
        <dbReference type="PROSITE" id="PS50893"/>
    </source>
</evidence>
<keyword evidence="8" id="KW-1278">Translocase</keyword>
<dbReference type="PANTHER" id="PTHR43553:SF23">
    <property type="entry name" value="ABC TRANSPORTER ATP-BINDING COMPONENT"/>
    <property type="match status" value="1"/>
</dbReference>
<keyword evidence="6" id="KW-0547">Nucleotide-binding</keyword>
<dbReference type="InterPro" id="IPR003439">
    <property type="entry name" value="ABC_transporter-like_ATP-bd"/>
</dbReference>
<organism evidence="12">
    <name type="scientific">Streptococcus pyogenes</name>
    <dbReference type="NCBI Taxonomy" id="1314"/>
    <lineage>
        <taxon>Bacteria</taxon>
        <taxon>Bacillati</taxon>
        <taxon>Bacillota</taxon>
        <taxon>Bacilli</taxon>
        <taxon>Lactobacillales</taxon>
        <taxon>Streptococcaceae</taxon>
        <taxon>Streptococcus</taxon>
    </lineage>
</organism>
<dbReference type="GO" id="GO:0016887">
    <property type="term" value="F:ATP hydrolysis activity"/>
    <property type="evidence" value="ECO:0007669"/>
    <property type="project" value="InterPro"/>
</dbReference>
<reference evidence="12" key="1">
    <citation type="journal article" date="2011" name="Antimicrob. Agents Chemother.">
        <title>Two distinct genetic elements are responsible for erm(TR)-mediated erythromycin resistance in tetracycline-susceptible and tetracycline-resistant strains of Streptococcus pyogenes.</title>
        <authorList>
            <person name="Brenciani A."/>
            <person name="Tiberi E."/>
            <person name="Bacciaglia A."/>
            <person name="Petrelli D."/>
            <person name="Varaldo P.E."/>
            <person name="Giovanetti E."/>
        </authorList>
    </citation>
    <scope>NUCLEOTIDE SEQUENCE</scope>
    <source>
        <strain evidence="12">IB21</strain>
    </source>
</reference>
<keyword evidence="4" id="KW-1003">Cell membrane</keyword>
<proteinExistence type="inferred from homology"/>
<accession>F8K866</accession>
<evidence type="ECO:0000256" key="9">
    <source>
        <dbReference type="ARBA" id="ARBA00023136"/>
    </source>
</evidence>
<dbReference type="SMART" id="SM00382">
    <property type="entry name" value="AAA"/>
    <property type="match status" value="2"/>
</dbReference>
<comment type="subcellular location">
    <subcellularLocation>
        <location evidence="1">Cell membrane</location>
        <topology evidence="1">Peripheral membrane protein</topology>
    </subcellularLocation>
</comment>
<dbReference type="InterPro" id="IPR027417">
    <property type="entry name" value="P-loop_NTPase"/>
</dbReference>
<dbReference type="PROSITE" id="PS00211">
    <property type="entry name" value="ABC_TRANSPORTER_1"/>
    <property type="match status" value="1"/>
</dbReference>
<dbReference type="InterPro" id="IPR017871">
    <property type="entry name" value="ABC_transporter-like_CS"/>
</dbReference>
<dbReference type="InterPro" id="IPR015856">
    <property type="entry name" value="ABC_transpr_CbiO/EcfA_su"/>
</dbReference>
<evidence type="ECO:0000256" key="5">
    <source>
        <dbReference type="ARBA" id="ARBA00022737"/>
    </source>
</evidence>